<dbReference type="GO" id="GO:0051213">
    <property type="term" value="F:dioxygenase activity"/>
    <property type="evidence" value="ECO:0007669"/>
    <property type="project" value="UniProtKB-KW"/>
</dbReference>
<name>A0A814TSJ6_9BILA</name>
<keyword evidence="4" id="KW-1133">Transmembrane helix</keyword>
<evidence type="ECO:0000313" key="7">
    <source>
        <dbReference type="Proteomes" id="UP000663889"/>
    </source>
</evidence>
<keyword evidence="4" id="KW-0812">Transmembrane</keyword>
<dbReference type="AlphaFoldDB" id="A0A814TSJ6"/>
<sequence>MLDSLRAMFETLGDQVWFFRFLVIFGVICIYRTLLNYVIRSNHCANPFCSKCSGSGTIRGRAINNIKNDNDDDNSLDSIILNNLLQHDRLCRKNDEKPTVYFHRGLSSNDITLVDQQILIDHYDELRQEIIKYFQKNDNIQWINFYLYKNGKENKINCETLPKLFEILHLLPNAICINNQSCLFGDCFLTRLTLNDNNNEEDKNKNGLTNCCIRMHFGLICDDQSFAYVLIKNQKRLPIENKRIISYNHALEHSIQNPNKKQQIFLTIDFWHPDLSSEMRKQLTSTFHTAIEIAICVILSIGLIVVLIFCKRNIYRIDQGKSNNDEERKVELLSTSINEGLLLQNTLITYYEQQRNELLERQKMVLDDLKVETTVIKNNDSDYTSRHLQSHSPHCLYECTGFASMDNLEVSNPLFSTDAFYDNGRVSPTLPLITK</sequence>
<dbReference type="Pfam" id="PF05118">
    <property type="entry name" value="Asp_Arg_Hydrox"/>
    <property type="match status" value="1"/>
</dbReference>
<dbReference type="GO" id="GO:0016020">
    <property type="term" value="C:membrane"/>
    <property type="evidence" value="ECO:0007669"/>
    <property type="project" value="TreeGrafter"/>
</dbReference>
<feature type="transmembrane region" description="Helical" evidence="4">
    <location>
        <begin position="289"/>
        <end position="309"/>
    </location>
</feature>
<comment type="similarity">
    <text evidence="1">Belongs to the aspartyl/asparaginyl beta-hydroxylase family.</text>
</comment>
<evidence type="ECO:0000256" key="2">
    <source>
        <dbReference type="ARBA" id="ARBA00022964"/>
    </source>
</evidence>
<protein>
    <recommendedName>
        <fullName evidence="5">Aspartyl/asparaginy/proline hydroxylase domain-containing protein</fullName>
    </recommendedName>
</protein>
<evidence type="ECO:0000313" key="6">
    <source>
        <dbReference type="EMBL" id="CAF1162020.1"/>
    </source>
</evidence>
<feature type="domain" description="Aspartyl/asparaginy/proline hydroxylase" evidence="5">
    <location>
        <begin position="135"/>
        <end position="273"/>
    </location>
</feature>
<gene>
    <name evidence="6" type="ORF">SEV965_LOCUS19028</name>
</gene>
<comment type="caution">
    <text evidence="6">The sequence shown here is derived from an EMBL/GenBank/DDBJ whole genome shotgun (WGS) entry which is preliminary data.</text>
</comment>
<keyword evidence="3" id="KW-0560">Oxidoreductase</keyword>
<organism evidence="6 7">
    <name type="scientific">Rotaria sordida</name>
    <dbReference type="NCBI Taxonomy" id="392033"/>
    <lineage>
        <taxon>Eukaryota</taxon>
        <taxon>Metazoa</taxon>
        <taxon>Spiralia</taxon>
        <taxon>Gnathifera</taxon>
        <taxon>Rotifera</taxon>
        <taxon>Eurotatoria</taxon>
        <taxon>Bdelloidea</taxon>
        <taxon>Philodinida</taxon>
        <taxon>Philodinidae</taxon>
        <taxon>Rotaria</taxon>
    </lineage>
</organism>
<accession>A0A814TSJ6</accession>
<evidence type="ECO:0000256" key="4">
    <source>
        <dbReference type="SAM" id="Phobius"/>
    </source>
</evidence>
<dbReference type="PANTHER" id="PTHR46332">
    <property type="entry name" value="ASPARTATE BETA-HYDROXYLASE DOMAIN-CONTAINING PROTEIN 2"/>
    <property type="match status" value="1"/>
</dbReference>
<dbReference type="InterPro" id="IPR051821">
    <property type="entry name" value="Asp/Asn_beta-hydroxylase"/>
</dbReference>
<evidence type="ECO:0000256" key="3">
    <source>
        <dbReference type="ARBA" id="ARBA00023002"/>
    </source>
</evidence>
<evidence type="ECO:0000259" key="5">
    <source>
        <dbReference type="Pfam" id="PF05118"/>
    </source>
</evidence>
<keyword evidence="4" id="KW-0472">Membrane</keyword>
<reference evidence="6" key="1">
    <citation type="submission" date="2021-02" db="EMBL/GenBank/DDBJ databases">
        <authorList>
            <person name="Nowell W R."/>
        </authorList>
    </citation>
    <scope>NUCLEOTIDE SEQUENCE</scope>
</reference>
<proteinExistence type="inferred from homology"/>
<dbReference type="InterPro" id="IPR027443">
    <property type="entry name" value="IPNS-like_sf"/>
</dbReference>
<feature type="transmembrane region" description="Helical" evidence="4">
    <location>
        <begin position="16"/>
        <end position="34"/>
    </location>
</feature>
<dbReference type="Gene3D" id="2.60.120.330">
    <property type="entry name" value="B-lactam Antibiotic, Isopenicillin N Synthase, Chain"/>
    <property type="match status" value="1"/>
</dbReference>
<keyword evidence="2" id="KW-0223">Dioxygenase</keyword>
<dbReference type="EMBL" id="CAJNOU010001165">
    <property type="protein sequence ID" value="CAF1162020.1"/>
    <property type="molecule type" value="Genomic_DNA"/>
</dbReference>
<evidence type="ECO:0000256" key="1">
    <source>
        <dbReference type="ARBA" id="ARBA00007730"/>
    </source>
</evidence>
<dbReference type="Proteomes" id="UP000663889">
    <property type="component" value="Unassembled WGS sequence"/>
</dbReference>
<dbReference type="PANTHER" id="PTHR46332:SF5">
    <property type="entry name" value="ASPARTATE BETA-HYDROXYLASE DOMAIN CONTAINING 2"/>
    <property type="match status" value="1"/>
</dbReference>
<dbReference type="InterPro" id="IPR007803">
    <property type="entry name" value="Asp/Arg/Pro-Hydrxlase"/>
</dbReference>